<feature type="transmembrane region" description="Helical" evidence="1">
    <location>
        <begin position="41"/>
        <end position="69"/>
    </location>
</feature>
<keyword evidence="1" id="KW-0812">Transmembrane</keyword>
<reference evidence="2 3" key="1">
    <citation type="submission" date="2016-06" db="EMBL/GenBank/DDBJ databases">
        <authorList>
            <person name="Kjaerup R.B."/>
            <person name="Dalgaard T.S."/>
            <person name="Juul-Madsen H.R."/>
        </authorList>
    </citation>
    <scope>NUCLEOTIDE SEQUENCE [LARGE SCALE GENOMIC DNA]</scope>
    <source>
        <strain evidence="2 3">DSM 45248</strain>
    </source>
</reference>
<dbReference type="OrthoDB" id="3297788at2"/>
<keyword evidence="1" id="KW-1133">Transmembrane helix</keyword>
<organism evidence="2 3">
    <name type="scientific">Micromonospora narathiwatensis</name>
    <dbReference type="NCBI Taxonomy" id="299146"/>
    <lineage>
        <taxon>Bacteria</taxon>
        <taxon>Bacillati</taxon>
        <taxon>Actinomycetota</taxon>
        <taxon>Actinomycetes</taxon>
        <taxon>Micromonosporales</taxon>
        <taxon>Micromonosporaceae</taxon>
        <taxon>Micromonospora</taxon>
    </lineage>
</organism>
<evidence type="ECO:0000256" key="1">
    <source>
        <dbReference type="SAM" id="Phobius"/>
    </source>
</evidence>
<dbReference type="EMBL" id="LT594324">
    <property type="protein sequence ID" value="SBT39053.1"/>
    <property type="molecule type" value="Genomic_DNA"/>
</dbReference>
<dbReference type="PATRIC" id="fig|299146.4.peg.583"/>
<name>A0A1A8Z546_9ACTN</name>
<keyword evidence="3" id="KW-1185">Reference proteome</keyword>
<dbReference type="RefSeq" id="WP_091191340.1">
    <property type="nucleotide sequence ID" value="NZ_LT594324.1"/>
</dbReference>
<proteinExistence type="predicted"/>
<gene>
    <name evidence="2" type="ORF">GA0070621_0573</name>
</gene>
<dbReference type="Proteomes" id="UP000198765">
    <property type="component" value="Chromosome I"/>
</dbReference>
<protein>
    <submittedName>
        <fullName evidence="2">Uncharacterized protein</fullName>
    </submittedName>
</protein>
<evidence type="ECO:0000313" key="3">
    <source>
        <dbReference type="Proteomes" id="UP000198765"/>
    </source>
</evidence>
<evidence type="ECO:0000313" key="2">
    <source>
        <dbReference type="EMBL" id="SBT39053.1"/>
    </source>
</evidence>
<dbReference type="AlphaFoldDB" id="A0A1A8Z546"/>
<keyword evidence="1" id="KW-0472">Membrane</keyword>
<accession>A0A1A8Z546</accession>
<sequence length="138" mass="14800">MKVIARSADGSWDVWRVGRRRLAFIPRLPEWMGALMGADDWLAIAGMVLVATILGVLWAAALLATAVVWPWRAVSGTWPVVAYPVTGGPPGGGHERAVRVRGRTDADLLVRRWGEEIKAHGAPVSTAGPPHRGPSPVD</sequence>